<keyword evidence="5" id="KW-1185">Reference proteome</keyword>
<dbReference type="PROSITE" id="PS50118">
    <property type="entry name" value="HMG_BOX_2"/>
    <property type="match status" value="1"/>
</dbReference>
<keyword evidence="1" id="KW-0238">DNA-binding</keyword>
<dbReference type="Pfam" id="PF00505">
    <property type="entry name" value="HMG_box"/>
    <property type="match status" value="1"/>
</dbReference>
<dbReference type="InterPro" id="IPR009071">
    <property type="entry name" value="HMG_box_dom"/>
</dbReference>
<evidence type="ECO:0000256" key="1">
    <source>
        <dbReference type="PROSITE-ProRule" id="PRU00267"/>
    </source>
</evidence>
<dbReference type="InterPro" id="IPR036910">
    <property type="entry name" value="HMG_box_dom_sf"/>
</dbReference>
<dbReference type="GO" id="GO:0003677">
    <property type="term" value="F:DNA binding"/>
    <property type="evidence" value="ECO:0007669"/>
    <property type="project" value="UniProtKB-UniRule"/>
</dbReference>
<feature type="domain" description="HMG box" evidence="3">
    <location>
        <begin position="135"/>
        <end position="205"/>
    </location>
</feature>
<organism evidence="4 5">
    <name type="scientific">Perkinsus olseni</name>
    <name type="common">Perkinsus atlanticus</name>
    <dbReference type="NCBI Taxonomy" id="32597"/>
    <lineage>
        <taxon>Eukaryota</taxon>
        <taxon>Sar</taxon>
        <taxon>Alveolata</taxon>
        <taxon>Perkinsozoa</taxon>
        <taxon>Perkinsea</taxon>
        <taxon>Perkinsida</taxon>
        <taxon>Perkinsidae</taxon>
        <taxon>Perkinsus</taxon>
    </lineage>
</organism>
<dbReference type="GO" id="GO:0005634">
    <property type="term" value="C:nucleus"/>
    <property type="evidence" value="ECO:0007669"/>
    <property type="project" value="UniProtKB-UniRule"/>
</dbReference>
<feature type="non-terminal residue" evidence="4">
    <location>
        <position position="1"/>
    </location>
</feature>
<sequence>LAIGRPLQEMSQQDSTRAGISQMFASVPDHHLFEMVVAILHARPQLRLDFIAQLAGLPRAPPPALGPGDAVVGGKRMSISALYGRPAKRLKGMDGASSQPSHPESTPPLVSSQATTAPPSPHKDLLSEINTLTTPQRPCSAYLAFAREQLHNARKLNPSRPIEASAFGLIAARQWLAMTDDQRAPYIEAFDAKMEEYRMLKAASMMMTGMADTTACSSSGSKPL</sequence>
<name>A0A7J6S485_PEROL</name>
<dbReference type="AlphaFoldDB" id="A0A7J6S485"/>
<gene>
    <name evidence="4" type="ORF">FOZ63_002968</name>
</gene>
<feature type="region of interest" description="Disordered" evidence="2">
    <location>
        <begin position="90"/>
        <end position="124"/>
    </location>
</feature>
<proteinExistence type="predicted"/>
<dbReference type="SUPFAM" id="SSF47095">
    <property type="entry name" value="HMG-box"/>
    <property type="match status" value="1"/>
</dbReference>
<dbReference type="CDD" id="cd00084">
    <property type="entry name" value="HMG-box_SF"/>
    <property type="match status" value="1"/>
</dbReference>
<reference evidence="4 5" key="1">
    <citation type="submission" date="2020-04" db="EMBL/GenBank/DDBJ databases">
        <title>Perkinsus olseni comparative genomics.</title>
        <authorList>
            <person name="Bogema D.R."/>
        </authorList>
    </citation>
    <scope>NUCLEOTIDE SEQUENCE [LARGE SCALE GENOMIC DNA]</scope>
    <source>
        <strain evidence="4 5">ATCC PRA-207</strain>
    </source>
</reference>
<evidence type="ECO:0000256" key="2">
    <source>
        <dbReference type="SAM" id="MobiDB-lite"/>
    </source>
</evidence>
<feature type="DNA-binding region" description="HMG box" evidence="1">
    <location>
        <begin position="135"/>
        <end position="205"/>
    </location>
</feature>
<keyword evidence="1" id="KW-0539">Nucleus</keyword>
<evidence type="ECO:0000313" key="5">
    <source>
        <dbReference type="Proteomes" id="UP000553632"/>
    </source>
</evidence>
<comment type="caution">
    <text evidence="4">The sequence shown here is derived from an EMBL/GenBank/DDBJ whole genome shotgun (WGS) entry which is preliminary data.</text>
</comment>
<protein>
    <recommendedName>
        <fullName evidence="3">HMG box domain-containing protein</fullName>
    </recommendedName>
</protein>
<dbReference type="SMART" id="SM00398">
    <property type="entry name" value="HMG"/>
    <property type="match status" value="1"/>
</dbReference>
<dbReference type="Proteomes" id="UP000553632">
    <property type="component" value="Unassembled WGS sequence"/>
</dbReference>
<feature type="compositionally biased region" description="Polar residues" evidence="2">
    <location>
        <begin position="96"/>
        <end position="117"/>
    </location>
</feature>
<evidence type="ECO:0000259" key="3">
    <source>
        <dbReference type="PROSITE" id="PS50118"/>
    </source>
</evidence>
<accession>A0A7J6S485</accession>
<dbReference type="Gene3D" id="1.10.30.10">
    <property type="entry name" value="High mobility group box domain"/>
    <property type="match status" value="1"/>
</dbReference>
<dbReference type="EMBL" id="JABANO010021003">
    <property type="protein sequence ID" value="KAF4727533.1"/>
    <property type="molecule type" value="Genomic_DNA"/>
</dbReference>
<evidence type="ECO:0000313" key="4">
    <source>
        <dbReference type="EMBL" id="KAF4727533.1"/>
    </source>
</evidence>